<evidence type="ECO:0000256" key="3">
    <source>
        <dbReference type="ARBA" id="ARBA00009677"/>
    </source>
</evidence>
<evidence type="ECO:0000256" key="2">
    <source>
        <dbReference type="ARBA" id="ARBA00004613"/>
    </source>
</evidence>
<evidence type="ECO:0000259" key="10">
    <source>
        <dbReference type="Pfam" id="PF22638"/>
    </source>
</evidence>
<dbReference type="AlphaFoldDB" id="A0A4R6DTA2"/>
<sequence length="664" mass="69149">MAGLLNIGLTGLSAAQAQLLTTSHNITNADVEGYHRQTVIQTTANPLYTGVGFFGQGTQIAAVTRAYNQYLENQVKNSETKVAQYSAYNDQISQINNLLADSTSGLSPALEDFFAGVQEVASNPTSVASRQSLISTAQALVARFQTMDARLSEVRQGTESEIVSTVEQANMYAKAIADMNQRITVAQVGGANVAANDLLDQRDQLIAELNKLVSVSTVTESDGSVSIFVGSGQALVAGGTVTQLAAVPDPNDPQRNAIALVSDNGVANILPERLLSGGTLGGLLTFRSETLDTAQNTLGLIALGIAETVNAQQALGIDLDGVLGGEFFKSPTPSLTPAINTVSVSVENVSQLTAADYVLKYDGTNYTLRTTGGVNIPLTLQADGSYSGGGLNINITDPSEIPTDGLLIQPTRYAARDIAVAITDPRKVAAGDPVSVSPGNYTGTVSERITNVKTTSVAGLDSSGDGVADFAPITLSFDSATNTFTASSGTLERYDSSTGTWVASGAYNPSTDSAGAKFRITGGTAPDTYTFEFTAVGAWTNGESLSFGPTQAGTADNRNAVAMGALQTTKVMLAGSNGESTATLQSVYAQMVTQVGNKAREVQVNLKAQESLLAQATDARDSLSGVNLDEEAANLIRYQQAYQASAKVMSVAQTLFDEVLSIAR</sequence>
<dbReference type="EMBL" id="SNVV01000015">
    <property type="protein sequence ID" value="TDN48361.1"/>
    <property type="molecule type" value="Genomic_DNA"/>
</dbReference>
<proteinExistence type="inferred from homology"/>
<keyword evidence="11" id="KW-0966">Cell projection</keyword>
<keyword evidence="11" id="KW-0969">Cilium</keyword>
<feature type="domain" description="Flagellar basal-body/hook protein C-terminal" evidence="8">
    <location>
        <begin position="624"/>
        <end position="661"/>
    </location>
</feature>
<dbReference type="PANTHER" id="PTHR30033">
    <property type="entry name" value="FLAGELLAR HOOK-ASSOCIATED PROTEIN 1"/>
    <property type="match status" value="1"/>
</dbReference>
<dbReference type="GO" id="GO:0044780">
    <property type="term" value="P:bacterial-type flagellum assembly"/>
    <property type="evidence" value="ECO:0007669"/>
    <property type="project" value="InterPro"/>
</dbReference>
<keyword evidence="11" id="KW-0282">Flagellum</keyword>
<feature type="domain" description="Flagellar hook-associated protein FlgK helical" evidence="10">
    <location>
        <begin position="92"/>
        <end position="328"/>
    </location>
</feature>
<dbReference type="Pfam" id="PF00460">
    <property type="entry name" value="Flg_bb_rod"/>
    <property type="match status" value="1"/>
</dbReference>
<evidence type="ECO:0000313" key="11">
    <source>
        <dbReference type="EMBL" id="TDN48361.1"/>
    </source>
</evidence>
<dbReference type="SUPFAM" id="SSF64518">
    <property type="entry name" value="Phase 1 flagellin"/>
    <property type="match status" value="2"/>
</dbReference>
<accession>A0A4R6DTA2</accession>
<dbReference type="NCBIfam" id="TIGR02492">
    <property type="entry name" value="flgK_ends"/>
    <property type="match status" value="1"/>
</dbReference>
<dbReference type="PRINTS" id="PR01005">
    <property type="entry name" value="FLGHOOKAP1"/>
</dbReference>
<dbReference type="GO" id="GO:0005198">
    <property type="term" value="F:structural molecule activity"/>
    <property type="evidence" value="ECO:0007669"/>
    <property type="project" value="InterPro"/>
</dbReference>
<reference evidence="11 12" key="1">
    <citation type="submission" date="2019-03" db="EMBL/GenBank/DDBJ databases">
        <title>Genomic Encyclopedia of Type Strains, Phase IV (KMG-IV): sequencing the most valuable type-strain genomes for metagenomic binning, comparative biology and taxonomic classification.</title>
        <authorList>
            <person name="Goeker M."/>
        </authorList>
    </citation>
    <scope>NUCLEOTIDE SEQUENCE [LARGE SCALE GENOMIC DNA]</scope>
    <source>
        <strain evidence="11 12">DSM 12121</strain>
    </source>
</reference>
<dbReference type="InterPro" id="IPR001444">
    <property type="entry name" value="Flag_bb_rod_N"/>
</dbReference>
<organism evidence="11 12">
    <name type="scientific">Azoarcus indigens</name>
    <dbReference type="NCBI Taxonomy" id="29545"/>
    <lineage>
        <taxon>Bacteria</taxon>
        <taxon>Pseudomonadati</taxon>
        <taxon>Pseudomonadota</taxon>
        <taxon>Betaproteobacteria</taxon>
        <taxon>Rhodocyclales</taxon>
        <taxon>Zoogloeaceae</taxon>
        <taxon>Azoarcus</taxon>
    </lineage>
</organism>
<dbReference type="GO" id="GO:0009424">
    <property type="term" value="C:bacterial-type flagellum hook"/>
    <property type="evidence" value="ECO:0007669"/>
    <property type="project" value="InterPro"/>
</dbReference>
<dbReference type="PANTHER" id="PTHR30033:SF1">
    <property type="entry name" value="FLAGELLAR HOOK-ASSOCIATED PROTEIN 1"/>
    <property type="match status" value="1"/>
</dbReference>
<evidence type="ECO:0000313" key="12">
    <source>
        <dbReference type="Proteomes" id="UP000295129"/>
    </source>
</evidence>
<name>A0A4R6DTA2_9RHOO</name>
<dbReference type="GO" id="GO:0005576">
    <property type="term" value="C:extracellular region"/>
    <property type="evidence" value="ECO:0007669"/>
    <property type="project" value="UniProtKB-SubCell"/>
</dbReference>
<dbReference type="Pfam" id="PF06429">
    <property type="entry name" value="Flg_bbr_C"/>
    <property type="match status" value="1"/>
</dbReference>
<gene>
    <name evidence="11" type="ORF">C7389_11527</name>
</gene>
<dbReference type="InterPro" id="IPR010930">
    <property type="entry name" value="Flg_bb/hook_C_dom"/>
</dbReference>
<keyword evidence="5" id="KW-0964">Secreted</keyword>
<comment type="similarity">
    <text evidence="3">Belongs to the flagella basal body rod proteins family.</text>
</comment>
<dbReference type="InterPro" id="IPR053927">
    <property type="entry name" value="FlgK_helical"/>
</dbReference>
<evidence type="ECO:0000259" key="9">
    <source>
        <dbReference type="Pfam" id="PF21158"/>
    </source>
</evidence>
<evidence type="ECO:0000256" key="1">
    <source>
        <dbReference type="ARBA" id="ARBA00004365"/>
    </source>
</evidence>
<comment type="subcellular location">
    <subcellularLocation>
        <location evidence="1">Bacterial flagellum</location>
    </subcellularLocation>
    <subcellularLocation>
        <location evidence="2">Secreted</location>
    </subcellularLocation>
</comment>
<keyword evidence="12" id="KW-1185">Reference proteome</keyword>
<dbReference type="Proteomes" id="UP000295129">
    <property type="component" value="Unassembled WGS sequence"/>
</dbReference>
<evidence type="ECO:0000256" key="4">
    <source>
        <dbReference type="ARBA" id="ARBA00016244"/>
    </source>
</evidence>
<evidence type="ECO:0000259" key="7">
    <source>
        <dbReference type="Pfam" id="PF00460"/>
    </source>
</evidence>
<comment type="caution">
    <text evidence="11">The sequence shown here is derived from an EMBL/GenBank/DDBJ whole genome shotgun (WGS) entry which is preliminary data.</text>
</comment>
<feature type="domain" description="Flagellar hook-associated protein 1 D2-like" evidence="9">
    <location>
        <begin position="341"/>
        <end position="410"/>
    </location>
</feature>
<evidence type="ECO:0000256" key="5">
    <source>
        <dbReference type="ARBA" id="ARBA00022525"/>
    </source>
</evidence>
<evidence type="ECO:0000256" key="6">
    <source>
        <dbReference type="ARBA" id="ARBA00023143"/>
    </source>
</evidence>
<feature type="domain" description="Flagellar basal body rod protein N-terminal" evidence="7">
    <location>
        <begin position="5"/>
        <end position="34"/>
    </location>
</feature>
<protein>
    <recommendedName>
        <fullName evidence="4">Flagellar hook-associated protein 1</fullName>
    </recommendedName>
</protein>
<dbReference type="InterPro" id="IPR049119">
    <property type="entry name" value="FlgK_D2-like"/>
</dbReference>
<dbReference type="InterPro" id="IPR002371">
    <property type="entry name" value="FlgK"/>
</dbReference>
<dbReference type="RefSeq" id="WP_133593452.1">
    <property type="nucleotide sequence ID" value="NZ_SNVV01000015.1"/>
</dbReference>
<dbReference type="Pfam" id="PF21158">
    <property type="entry name" value="flgK_1st_1"/>
    <property type="match status" value="1"/>
</dbReference>
<evidence type="ECO:0000259" key="8">
    <source>
        <dbReference type="Pfam" id="PF06429"/>
    </source>
</evidence>
<dbReference type="Pfam" id="PF22638">
    <property type="entry name" value="FlgK_D1"/>
    <property type="match status" value="1"/>
</dbReference>
<keyword evidence="6" id="KW-0975">Bacterial flagellum</keyword>
<dbReference type="OrthoDB" id="9802553at2"/>